<name>A0A8J8SE70_9FIRM</name>
<reference evidence="7 8" key="1">
    <citation type="submission" date="2020-07" db="EMBL/GenBank/DDBJ databases">
        <title>Vallitalea guaymasensis genome.</title>
        <authorList>
            <person name="Postec A."/>
        </authorList>
    </citation>
    <scope>NUCLEOTIDE SEQUENCE [LARGE SCALE GENOMIC DNA]</scope>
    <source>
        <strain evidence="7 8">Ra1766G1</strain>
    </source>
</reference>
<proteinExistence type="inferred from homology"/>
<dbReference type="GO" id="GO:0006313">
    <property type="term" value="P:DNA transposition"/>
    <property type="evidence" value="ECO:0007669"/>
    <property type="project" value="InterPro"/>
</dbReference>
<evidence type="ECO:0000313" key="8">
    <source>
        <dbReference type="Proteomes" id="UP000677305"/>
    </source>
</evidence>
<comment type="similarity">
    <text evidence="1">Belongs to the transposase 11 family.</text>
</comment>
<dbReference type="RefSeq" id="WP_212691541.1">
    <property type="nucleotide sequence ID" value="NZ_CP058561.1"/>
</dbReference>
<dbReference type="KEGG" id="vgu:HYG85_06765"/>
<dbReference type="GO" id="GO:0004803">
    <property type="term" value="F:transposase activity"/>
    <property type="evidence" value="ECO:0007669"/>
    <property type="project" value="InterPro"/>
</dbReference>
<dbReference type="PANTHER" id="PTHR33258:SF1">
    <property type="entry name" value="TRANSPOSASE INSL FOR INSERTION SEQUENCE ELEMENT IS186A-RELATED"/>
    <property type="match status" value="1"/>
</dbReference>
<gene>
    <name evidence="6" type="ORF">HYG85_06765</name>
    <name evidence="7" type="ORF">HYG85_22605</name>
</gene>
<dbReference type="InterPro" id="IPR012337">
    <property type="entry name" value="RNaseH-like_sf"/>
</dbReference>
<dbReference type="SUPFAM" id="SSF53098">
    <property type="entry name" value="Ribonuclease H-like"/>
    <property type="match status" value="1"/>
</dbReference>
<protein>
    <submittedName>
        <fullName evidence="7">IS4 family transposase</fullName>
    </submittedName>
</protein>
<evidence type="ECO:0000256" key="4">
    <source>
        <dbReference type="ARBA" id="ARBA00023172"/>
    </source>
</evidence>
<sequence length="437" mass="51392">MNNFATDVKDTLIKLIHDISNVSFLFCKNSNTDFTRNRKLNFETMIHMMLTMEGGSLSKEMLEYFNFSTDTATVSAFNQQRKKIMPAAFEFLFHEFNALYLGTKKYEGYNLIACDGSDINISRNPSDIDTYFHSKSFGKGFNQLHLNAFYNILERRYTDALIQPARKENEYRAMATMIDRSNINDKTIIMADRGYESYNIFAHAEKKGWNYLIRVKDKNSSGIVSGFKIPEEGEFDITISTILTRKQTRQVKENKNTYKFLPNNSTFDYLDLHTKKFYPMTLRIVRVKLAEDSYECLITNLSKEQFPPKKLKELYHLRWGIETSFRELKYAIGLTNFHAKKVAYIIQEIFARMIMYNFCELITTNVIITQKDTKHLYQVNYTMAIHICRYFFKILKDKKPPDVSKLIQKYILPIRLERSDPRKVKVQSSISFLYRVA</sequence>
<evidence type="ECO:0000259" key="5">
    <source>
        <dbReference type="Pfam" id="PF01609"/>
    </source>
</evidence>
<keyword evidence="8" id="KW-1185">Reference proteome</keyword>
<dbReference type="KEGG" id="vgu:HYG85_22605"/>
<dbReference type="Proteomes" id="UP000677305">
    <property type="component" value="Chromosome"/>
</dbReference>
<keyword evidence="3" id="KW-0238">DNA-binding</keyword>
<evidence type="ECO:0000313" key="6">
    <source>
        <dbReference type="EMBL" id="QUH28632.1"/>
    </source>
</evidence>
<dbReference type="InterPro" id="IPR047952">
    <property type="entry name" value="Transpos_IS4"/>
</dbReference>
<dbReference type="InterPro" id="IPR002559">
    <property type="entry name" value="Transposase_11"/>
</dbReference>
<dbReference type="EMBL" id="CP058561">
    <property type="protein sequence ID" value="QUH31567.1"/>
    <property type="molecule type" value="Genomic_DNA"/>
</dbReference>
<accession>A0A8J8SE70</accession>
<evidence type="ECO:0000256" key="1">
    <source>
        <dbReference type="ARBA" id="ARBA00010075"/>
    </source>
</evidence>
<dbReference type="NCBIfam" id="NF033592">
    <property type="entry name" value="transpos_IS4_1"/>
    <property type="match status" value="1"/>
</dbReference>
<dbReference type="GO" id="GO:0003677">
    <property type="term" value="F:DNA binding"/>
    <property type="evidence" value="ECO:0007669"/>
    <property type="project" value="UniProtKB-KW"/>
</dbReference>
<dbReference type="Gene3D" id="3.90.350.10">
    <property type="entry name" value="Transposase Inhibitor Protein From Tn5, Chain A, domain 1"/>
    <property type="match status" value="1"/>
</dbReference>
<keyword evidence="4" id="KW-0233">DNA recombination</keyword>
<organism evidence="7 8">
    <name type="scientific">Vallitalea guaymasensis</name>
    <dbReference type="NCBI Taxonomy" id="1185412"/>
    <lineage>
        <taxon>Bacteria</taxon>
        <taxon>Bacillati</taxon>
        <taxon>Bacillota</taxon>
        <taxon>Clostridia</taxon>
        <taxon>Lachnospirales</taxon>
        <taxon>Vallitaleaceae</taxon>
        <taxon>Vallitalea</taxon>
    </lineage>
</organism>
<evidence type="ECO:0000256" key="2">
    <source>
        <dbReference type="ARBA" id="ARBA00022578"/>
    </source>
</evidence>
<dbReference type="EMBL" id="CP058561">
    <property type="protein sequence ID" value="QUH28632.1"/>
    <property type="molecule type" value="Genomic_DNA"/>
</dbReference>
<dbReference type="AlphaFoldDB" id="A0A8J8SE70"/>
<evidence type="ECO:0000256" key="3">
    <source>
        <dbReference type="ARBA" id="ARBA00023125"/>
    </source>
</evidence>
<keyword evidence="2" id="KW-0815">Transposition</keyword>
<dbReference type="PANTHER" id="PTHR33258">
    <property type="entry name" value="TRANSPOSASE INSL FOR INSERTION SEQUENCE ELEMENT IS186A-RELATED"/>
    <property type="match status" value="1"/>
</dbReference>
<dbReference type="Pfam" id="PF01609">
    <property type="entry name" value="DDE_Tnp_1"/>
    <property type="match status" value="1"/>
</dbReference>
<feature type="domain" description="Transposase IS4-like" evidence="5">
    <location>
        <begin position="108"/>
        <end position="358"/>
    </location>
</feature>
<evidence type="ECO:0000313" key="7">
    <source>
        <dbReference type="EMBL" id="QUH31567.1"/>
    </source>
</evidence>